<comment type="caution">
    <text evidence="3">The sequence shown here is derived from an EMBL/GenBank/DDBJ whole genome shotgun (WGS) entry which is preliminary data.</text>
</comment>
<evidence type="ECO:0000259" key="2">
    <source>
        <dbReference type="Pfam" id="PF04810"/>
    </source>
</evidence>
<dbReference type="Proteomes" id="UP000036987">
    <property type="component" value="Unassembled WGS sequence"/>
</dbReference>
<evidence type="ECO:0000256" key="1">
    <source>
        <dbReference type="SAM" id="MobiDB-lite"/>
    </source>
</evidence>
<dbReference type="STRING" id="29655.A0A0K9PHD4"/>
<accession>A0A0K9PHD4</accession>
<protein>
    <recommendedName>
        <fullName evidence="2">Zinc finger Sec23/Sec24-type domain-containing protein</fullName>
    </recommendedName>
</protein>
<keyword evidence="4" id="KW-1185">Reference proteome</keyword>
<dbReference type="Gene3D" id="2.30.30.380">
    <property type="entry name" value="Zn-finger domain of Sec23/24"/>
    <property type="match status" value="1"/>
</dbReference>
<dbReference type="AlphaFoldDB" id="A0A0K9PHD4"/>
<reference evidence="4" key="1">
    <citation type="journal article" date="2016" name="Nature">
        <title>The genome of the seagrass Zostera marina reveals angiosperm adaptation to the sea.</title>
        <authorList>
            <person name="Olsen J.L."/>
            <person name="Rouze P."/>
            <person name="Verhelst B."/>
            <person name="Lin Y.-C."/>
            <person name="Bayer T."/>
            <person name="Collen J."/>
            <person name="Dattolo E."/>
            <person name="De Paoli E."/>
            <person name="Dittami S."/>
            <person name="Maumus F."/>
            <person name="Michel G."/>
            <person name="Kersting A."/>
            <person name="Lauritano C."/>
            <person name="Lohaus R."/>
            <person name="Toepel M."/>
            <person name="Tonon T."/>
            <person name="Vanneste K."/>
            <person name="Amirebrahimi M."/>
            <person name="Brakel J."/>
            <person name="Bostroem C."/>
            <person name="Chovatia M."/>
            <person name="Grimwood J."/>
            <person name="Jenkins J.W."/>
            <person name="Jueterbock A."/>
            <person name="Mraz A."/>
            <person name="Stam W.T."/>
            <person name="Tice H."/>
            <person name="Bornberg-Bauer E."/>
            <person name="Green P.J."/>
            <person name="Pearson G.A."/>
            <person name="Procaccini G."/>
            <person name="Duarte C.M."/>
            <person name="Schmutz J."/>
            <person name="Reusch T.B.H."/>
            <person name="Van de Peer Y."/>
        </authorList>
    </citation>
    <scope>NUCLEOTIDE SEQUENCE [LARGE SCALE GENOMIC DNA]</scope>
    <source>
        <strain evidence="4">cv. Finnish</strain>
    </source>
</reference>
<dbReference type="SUPFAM" id="SSF82919">
    <property type="entry name" value="Zn-finger domain of Sec23/24"/>
    <property type="match status" value="1"/>
</dbReference>
<dbReference type="InterPro" id="IPR006895">
    <property type="entry name" value="Znf_Sec23_Sec24"/>
</dbReference>
<dbReference type="GO" id="GO:0008270">
    <property type="term" value="F:zinc ion binding"/>
    <property type="evidence" value="ECO:0007669"/>
    <property type="project" value="InterPro"/>
</dbReference>
<dbReference type="InterPro" id="IPR036174">
    <property type="entry name" value="Znf_Sec23_Sec24_sf"/>
</dbReference>
<evidence type="ECO:0000313" key="4">
    <source>
        <dbReference type="Proteomes" id="UP000036987"/>
    </source>
</evidence>
<dbReference type="GO" id="GO:0006888">
    <property type="term" value="P:endoplasmic reticulum to Golgi vesicle-mediated transport"/>
    <property type="evidence" value="ECO:0007669"/>
    <property type="project" value="InterPro"/>
</dbReference>
<dbReference type="OrthoDB" id="49016at2759"/>
<dbReference type="SUPFAM" id="SSF81995">
    <property type="entry name" value="beta-sandwich domain of Sec23/24"/>
    <property type="match status" value="1"/>
</dbReference>
<dbReference type="PANTHER" id="PTHR13803:SF4">
    <property type="entry name" value="SECRETORY 24CD, ISOFORM C"/>
    <property type="match status" value="1"/>
</dbReference>
<dbReference type="InterPro" id="IPR050550">
    <property type="entry name" value="SEC23_SEC24_subfamily"/>
</dbReference>
<feature type="compositionally biased region" description="Polar residues" evidence="1">
    <location>
        <begin position="18"/>
        <end position="29"/>
    </location>
</feature>
<evidence type="ECO:0000313" key="3">
    <source>
        <dbReference type="EMBL" id="KMZ68399.1"/>
    </source>
</evidence>
<dbReference type="Pfam" id="PF04810">
    <property type="entry name" value="zf-Sec23_Sec24"/>
    <property type="match status" value="1"/>
</dbReference>
<dbReference type="GO" id="GO:0006886">
    <property type="term" value="P:intracellular protein transport"/>
    <property type="evidence" value="ECO:0007669"/>
    <property type="project" value="InterPro"/>
</dbReference>
<dbReference type="EMBL" id="LFYR01000839">
    <property type="protein sequence ID" value="KMZ68399.1"/>
    <property type="molecule type" value="Genomic_DNA"/>
</dbReference>
<feature type="compositionally biased region" description="Low complexity" evidence="1">
    <location>
        <begin position="31"/>
        <end position="41"/>
    </location>
</feature>
<dbReference type="PANTHER" id="PTHR13803">
    <property type="entry name" value="SEC24-RELATED PROTEIN"/>
    <property type="match status" value="1"/>
</dbReference>
<proteinExistence type="predicted"/>
<feature type="region of interest" description="Disordered" evidence="1">
    <location>
        <begin position="1"/>
        <end position="63"/>
    </location>
</feature>
<dbReference type="GO" id="GO:0030127">
    <property type="term" value="C:COPII vesicle coat"/>
    <property type="evidence" value="ECO:0007669"/>
    <property type="project" value="InterPro"/>
</dbReference>
<gene>
    <name evidence="3" type="ORF">ZOSMA_23G00520</name>
</gene>
<organism evidence="3 4">
    <name type="scientific">Zostera marina</name>
    <name type="common">Eelgrass</name>
    <dbReference type="NCBI Taxonomy" id="29655"/>
    <lineage>
        <taxon>Eukaryota</taxon>
        <taxon>Viridiplantae</taxon>
        <taxon>Streptophyta</taxon>
        <taxon>Embryophyta</taxon>
        <taxon>Tracheophyta</taxon>
        <taxon>Spermatophyta</taxon>
        <taxon>Magnoliopsida</taxon>
        <taxon>Liliopsida</taxon>
        <taxon>Zosteraceae</taxon>
        <taxon>Zostera</taxon>
    </lineage>
</organism>
<name>A0A0K9PHD4_ZOSMR</name>
<feature type="domain" description="Zinc finger Sec23/Sec24-type" evidence="2">
    <location>
        <begin position="389"/>
        <end position="427"/>
    </location>
</feature>
<sequence length="475" mass="50853">MASYPSQLRPKSGYPNIDPSSGQNMQIGNIPSPFSSSGAAPPNHPNVRHVGPPPSFATGRPLAGEVASNGTLVIPERNPPPMSGTISFSGNLPPAVAPSGNQVPFSGAPMNQLAFSNGPLVSRPPPPPLSHQKQYFQTPSVNSSILPPQHPEIRPPPSSLSLFVRAPPTSRLPFTGAVGGPLNSKPPFFGGPATPQMPSHSLNSIVLPSSQQFSRMQPLSQHTGSEMLHRPPTIGSSYEAPTWNLQSAQPPPQGIPAINGTMLPPPPTMYDTPTHAPVSPIVHHSPVSTPSKIDSTKIPHPMPSSSTLIFHTRQGHVANIPPPATSDFIAKDTGNCSPRYMRCTLNQIPCSGSLLSTSAMNLSLLVQPFALPHPSEEPIQVVDFGENAPLRCNHCKGYINPFMKFIDQGRRFICNLCGSNNETPRSYHCNLGPDGRRRDVDERPELCRGAVEFVATKEFLVCNCLELLCLLSGFS</sequence>